<name>A0ABM3XD96_ERIEU</name>
<comment type="function">
    <text evidence="4">Stores iron in a soluble, non-toxic, readily available form. Important for iron homeostasis. Iron is taken up in the ferrous form and deposited as ferric hydroxides after oxidation. Also plays a role in delivery of iron to cells. Mediates iron uptake in capsule cells of the developing kidney. Delivery to lysosomes by the cargo receptor NCOA4 for autophagic degradation and release or iron.</text>
</comment>
<accession>A0ABM3XD96</accession>
<evidence type="ECO:0000256" key="5">
    <source>
        <dbReference type="ARBA" id="ARBA00047045"/>
    </source>
</evidence>
<comment type="similarity">
    <text evidence="1">Belongs to the ferritin family.</text>
</comment>
<reference evidence="8" key="1">
    <citation type="submission" date="2025-08" db="UniProtKB">
        <authorList>
            <consortium name="RefSeq"/>
        </authorList>
    </citation>
    <scope>IDENTIFICATION</scope>
</reference>
<evidence type="ECO:0000313" key="7">
    <source>
        <dbReference type="Proteomes" id="UP001652624"/>
    </source>
</evidence>
<dbReference type="GeneID" id="132538200"/>
<dbReference type="InterPro" id="IPR012347">
    <property type="entry name" value="Ferritin-like"/>
</dbReference>
<proteinExistence type="inferred from homology"/>
<comment type="subunit">
    <text evidence="5">Oligomer of 24 subunits. There are two types of subunits: L (light) chain and H (heavy) chain. The major chain can be light or heavy, depending on the species and tissue type. The functional molecule forms a roughly spherical shell with a diameter of 12 nm and contains a central cavity into which the insoluble mineral iron core is deposited. Interacts with NCOA4.</text>
</comment>
<dbReference type="SUPFAM" id="SSF47240">
    <property type="entry name" value="Ferritin-like"/>
    <property type="match status" value="1"/>
</dbReference>
<feature type="domain" description="Ferritin/DPS" evidence="6">
    <location>
        <begin position="67"/>
        <end position="149"/>
    </location>
</feature>
<evidence type="ECO:0000256" key="4">
    <source>
        <dbReference type="ARBA" id="ARBA00045578"/>
    </source>
</evidence>
<evidence type="ECO:0000259" key="6">
    <source>
        <dbReference type="Pfam" id="PF00210"/>
    </source>
</evidence>
<dbReference type="InterPro" id="IPR001519">
    <property type="entry name" value="Ferritin"/>
</dbReference>
<dbReference type="InterPro" id="IPR009078">
    <property type="entry name" value="Ferritin-like_SF"/>
</dbReference>
<dbReference type="RefSeq" id="XP_060046786.1">
    <property type="nucleotide sequence ID" value="XM_060190803.1"/>
</dbReference>
<keyword evidence="7" id="KW-1185">Reference proteome</keyword>
<sequence length="170" mass="19424">MSHLLLLIPVQIMFSLTVENSHVRFFLSILKTVFKLVAWALLGRFTFLDAPCILEVHESKGLLKMKNQRGGCALFQDIQKLSQDKWGETQDSVDAALVLEKKRNQALLDLHALGSARPDPHICDFLESHFLEEVKIIKKMRNHLTNLRRLEGPQGGVGEYLLERLTLKHD</sequence>
<evidence type="ECO:0000313" key="8">
    <source>
        <dbReference type="RefSeq" id="XP_060046786.1"/>
    </source>
</evidence>
<comment type="subcellular location">
    <subcellularLocation>
        <location evidence="3">Autolysosome</location>
    </subcellularLocation>
</comment>
<protein>
    <recommendedName>
        <fullName evidence="2">Ferritin light chain</fullName>
    </recommendedName>
</protein>
<organism evidence="7 8">
    <name type="scientific">Erinaceus europaeus</name>
    <name type="common">Western European hedgehog</name>
    <dbReference type="NCBI Taxonomy" id="9365"/>
    <lineage>
        <taxon>Eukaryota</taxon>
        <taxon>Metazoa</taxon>
        <taxon>Chordata</taxon>
        <taxon>Craniata</taxon>
        <taxon>Vertebrata</taxon>
        <taxon>Euteleostomi</taxon>
        <taxon>Mammalia</taxon>
        <taxon>Eutheria</taxon>
        <taxon>Laurasiatheria</taxon>
        <taxon>Eulipotyphla</taxon>
        <taxon>Erinaceidae</taxon>
        <taxon>Erinaceinae</taxon>
        <taxon>Erinaceus</taxon>
    </lineage>
</organism>
<dbReference type="Pfam" id="PF00210">
    <property type="entry name" value="Ferritin"/>
    <property type="match status" value="1"/>
</dbReference>
<dbReference type="PANTHER" id="PTHR11431">
    <property type="entry name" value="FERRITIN"/>
    <property type="match status" value="1"/>
</dbReference>
<evidence type="ECO:0000256" key="2">
    <source>
        <dbReference type="ARBA" id="ARBA00040044"/>
    </source>
</evidence>
<dbReference type="Proteomes" id="UP001652624">
    <property type="component" value="Chromosome 4"/>
</dbReference>
<dbReference type="InterPro" id="IPR008331">
    <property type="entry name" value="Ferritin_DPS_dom"/>
</dbReference>
<evidence type="ECO:0000256" key="3">
    <source>
        <dbReference type="ARBA" id="ARBA00044942"/>
    </source>
</evidence>
<evidence type="ECO:0000256" key="1">
    <source>
        <dbReference type="ARBA" id="ARBA00007513"/>
    </source>
</evidence>
<gene>
    <name evidence="8" type="primary">LOC132538200</name>
</gene>
<dbReference type="PANTHER" id="PTHR11431:SF47">
    <property type="entry name" value="FERRITIN LIGHT CHAIN"/>
    <property type="match status" value="1"/>
</dbReference>
<dbReference type="Gene3D" id="1.20.1260.10">
    <property type="match status" value="1"/>
</dbReference>